<dbReference type="GO" id="GO:0004521">
    <property type="term" value="F:RNA endonuclease activity"/>
    <property type="evidence" value="ECO:0007669"/>
    <property type="project" value="InterPro"/>
</dbReference>
<dbReference type="GO" id="GO:0003723">
    <property type="term" value="F:RNA binding"/>
    <property type="evidence" value="ECO:0007669"/>
    <property type="project" value="InterPro"/>
</dbReference>
<dbReference type="AlphaFoldDB" id="A0A4R5VW50"/>
<dbReference type="Pfam" id="PF00545">
    <property type="entry name" value="Ribonuclease"/>
    <property type="match status" value="1"/>
</dbReference>
<dbReference type="Proteomes" id="UP000294829">
    <property type="component" value="Unassembled WGS sequence"/>
</dbReference>
<keyword evidence="2" id="KW-0378">Hydrolase</keyword>
<dbReference type="InterPro" id="IPR000026">
    <property type="entry name" value="N1-like"/>
</dbReference>
<evidence type="ECO:0000313" key="5">
    <source>
        <dbReference type="Proteomes" id="UP000294829"/>
    </source>
</evidence>
<evidence type="ECO:0000256" key="2">
    <source>
        <dbReference type="ARBA" id="ARBA00022801"/>
    </source>
</evidence>
<keyword evidence="5" id="KW-1185">Reference proteome</keyword>
<proteinExistence type="predicted"/>
<dbReference type="OrthoDB" id="5326845at2"/>
<reference evidence="4 5" key="1">
    <citation type="submission" date="2019-03" db="EMBL/GenBank/DDBJ databases">
        <title>Sapientia aquatica gen. nov., sp. nov., isolated from a crater lake.</title>
        <authorList>
            <person name="Felfoldi T."/>
            <person name="Szabo A."/>
            <person name="Toth E."/>
            <person name="Schumann P."/>
            <person name="Keki Z."/>
            <person name="Marialigeti K."/>
            <person name="Mathe I."/>
        </authorList>
    </citation>
    <scope>NUCLEOTIDE SEQUENCE [LARGE SCALE GENOMIC DNA]</scope>
    <source>
        <strain evidence="4 5">SA-152</strain>
    </source>
</reference>
<evidence type="ECO:0000256" key="1">
    <source>
        <dbReference type="ARBA" id="ARBA00022722"/>
    </source>
</evidence>
<protein>
    <submittedName>
        <fullName evidence="4">Ribonuclease</fullName>
    </submittedName>
</protein>
<keyword evidence="3" id="KW-0732">Signal</keyword>
<feature type="chain" id="PRO_5020737287" evidence="3">
    <location>
        <begin position="26"/>
        <end position="125"/>
    </location>
</feature>
<evidence type="ECO:0000313" key="4">
    <source>
        <dbReference type="EMBL" id="TDK63478.1"/>
    </source>
</evidence>
<dbReference type="SUPFAM" id="SSF53933">
    <property type="entry name" value="Microbial ribonucleases"/>
    <property type="match status" value="1"/>
</dbReference>
<sequence length="125" mass="14315">MKKIPQAILLSLLLGLLSFSPISLAQFDNSVGTIRWNELPSSAQETVRLIKQNGPFPYEKDGVVFGNYERILPKQKRGYYHEYTVPTAGARNRGAQRIIVGGAPQYSDEMYYTSDHYRSFKRIER</sequence>
<organism evidence="4 5">
    <name type="scientific">Sapientia aquatica</name>
    <dbReference type="NCBI Taxonomy" id="1549640"/>
    <lineage>
        <taxon>Bacteria</taxon>
        <taxon>Pseudomonadati</taxon>
        <taxon>Pseudomonadota</taxon>
        <taxon>Betaproteobacteria</taxon>
        <taxon>Burkholderiales</taxon>
        <taxon>Oxalobacteraceae</taxon>
        <taxon>Sapientia</taxon>
    </lineage>
</organism>
<gene>
    <name evidence="4" type="ORF">E2I14_14815</name>
</gene>
<dbReference type="CDD" id="cd00607">
    <property type="entry name" value="RNase_Sa"/>
    <property type="match status" value="1"/>
</dbReference>
<dbReference type="EMBL" id="SMYL01000009">
    <property type="protein sequence ID" value="TDK63478.1"/>
    <property type="molecule type" value="Genomic_DNA"/>
</dbReference>
<dbReference type="InterPro" id="IPR016191">
    <property type="entry name" value="Ribonuclease/ribotoxin"/>
</dbReference>
<dbReference type="GO" id="GO:0016787">
    <property type="term" value="F:hydrolase activity"/>
    <property type="evidence" value="ECO:0007669"/>
    <property type="project" value="UniProtKB-KW"/>
</dbReference>
<dbReference type="Gene3D" id="3.10.450.30">
    <property type="entry name" value="Microbial ribonucleases"/>
    <property type="match status" value="1"/>
</dbReference>
<feature type="signal peptide" evidence="3">
    <location>
        <begin position="1"/>
        <end position="25"/>
    </location>
</feature>
<comment type="caution">
    <text evidence="4">The sequence shown here is derived from an EMBL/GenBank/DDBJ whole genome shotgun (WGS) entry which is preliminary data.</text>
</comment>
<keyword evidence="1" id="KW-0540">Nuclease</keyword>
<name>A0A4R5VW50_9BURK</name>
<dbReference type="RefSeq" id="WP_133329910.1">
    <property type="nucleotide sequence ID" value="NZ_SMYL01000009.1"/>
</dbReference>
<accession>A0A4R5VW50</accession>
<evidence type="ECO:0000256" key="3">
    <source>
        <dbReference type="SAM" id="SignalP"/>
    </source>
</evidence>